<gene>
    <name evidence="2" type="ORF">SMSP2_00293</name>
</gene>
<dbReference type="AlphaFoldDB" id="A0A1Q2MBB7"/>
<keyword evidence="1" id="KW-0472">Membrane</keyword>
<feature type="transmembrane region" description="Helical" evidence="1">
    <location>
        <begin position="12"/>
        <end position="34"/>
    </location>
</feature>
<evidence type="ECO:0000313" key="3">
    <source>
        <dbReference type="Proteomes" id="UP000188181"/>
    </source>
</evidence>
<organism evidence="2 3">
    <name type="scientific">Limihaloglobus sulfuriphilus</name>
    <dbReference type="NCBI Taxonomy" id="1851148"/>
    <lineage>
        <taxon>Bacteria</taxon>
        <taxon>Pseudomonadati</taxon>
        <taxon>Planctomycetota</taxon>
        <taxon>Phycisphaerae</taxon>
        <taxon>Sedimentisphaerales</taxon>
        <taxon>Sedimentisphaeraceae</taxon>
        <taxon>Limihaloglobus</taxon>
    </lineage>
</organism>
<sequence>MVARVPLKKIVIFVIVGVALLPISVYIYVVVFGFSNSGIAQDIDGIIVKDKKIEDVLSGLEIDGPIKFYTHNSAYFGGSSYTLLLQFETDKKRFVELFTKGSEYNKDGEDYLVYNGARIYMIMPDKYENIDYVYHKFALKKSVLPAKKYKIIIETIDNGDFFAESSLYIGFWDKNTSVASIIISSYYR</sequence>
<evidence type="ECO:0000256" key="1">
    <source>
        <dbReference type="SAM" id="Phobius"/>
    </source>
</evidence>
<evidence type="ECO:0000313" key="2">
    <source>
        <dbReference type="EMBL" id="AQQ69959.1"/>
    </source>
</evidence>
<protein>
    <submittedName>
        <fullName evidence="2">Uncharacterized protein</fullName>
    </submittedName>
</protein>
<keyword evidence="1" id="KW-1133">Transmembrane helix</keyword>
<name>A0A1Q2MBB7_9BACT</name>
<keyword evidence="1" id="KW-0812">Transmembrane</keyword>
<keyword evidence="3" id="KW-1185">Reference proteome</keyword>
<dbReference type="EMBL" id="CP019646">
    <property type="protein sequence ID" value="AQQ69959.1"/>
    <property type="molecule type" value="Genomic_DNA"/>
</dbReference>
<proteinExistence type="predicted"/>
<dbReference type="STRING" id="1851148.SMSP2_00293"/>
<dbReference type="RefSeq" id="WP_146682257.1">
    <property type="nucleotide sequence ID" value="NZ_CP019646.1"/>
</dbReference>
<reference evidence="3" key="1">
    <citation type="submission" date="2017-02" db="EMBL/GenBank/DDBJ databases">
        <title>Comparative genomics and description of representatives of a novel lineage of planctomycetes thriving in anoxic sediments.</title>
        <authorList>
            <person name="Spring S."/>
            <person name="Bunk B."/>
            <person name="Sproer C."/>
        </authorList>
    </citation>
    <scope>NUCLEOTIDE SEQUENCE [LARGE SCALE GENOMIC DNA]</scope>
    <source>
        <strain evidence="3">SM-Chi-D1</strain>
    </source>
</reference>
<accession>A0A1Q2MBB7</accession>
<dbReference type="KEGG" id="pbas:SMSP2_00293"/>
<dbReference type="Proteomes" id="UP000188181">
    <property type="component" value="Chromosome"/>
</dbReference>